<dbReference type="KEGG" id="lsh:CAB17_02975"/>
<keyword evidence="2 5" id="KW-0812">Transmembrane</keyword>
<name>A0A2H5FHV3_9GAMM</name>
<evidence type="ECO:0000313" key="6">
    <source>
        <dbReference type="EMBL" id="AUH71137.1"/>
    </source>
</evidence>
<organism evidence="6 7">
    <name type="scientific">Legionella sainthelensi</name>
    <dbReference type="NCBI Taxonomy" id="28087"/>
    <lineage>
        <taxon>Bacteria</taxon>
        <taxon>Pseudomonadati</taxon>
        <taxon>Pseudomonadota</taxon>
        <taxon>Gammaproteobacteria</taxon>
        <taxon>Legionellales</taxon>
        <taxon>Legionellaceae</taxon>
        <taxon>Legionella</taxon>
    </lineage>
</organism>
<dbReference type="AlphaFoldDB" id="A0A2H5FHV3"/>
<dbReference type="NCBIfam" id="NF010395">
    <property type="entry name" value="PRK13823.1"/>
    <property type="match status" value="1"/>
</dbReference>
<evidence type="ECO:0000256" key="1">
    <source>
        <dbReference type="ARBA" id="ARBA00004370"/>
    </source>
</evidence>
<reference evidence="6 7" key="1">
    <citation type="submission" date="2017-12" db="EMBL/GenBank/DDBJ databases">
        <title>Legionella sainthelensi LA01-117, whole genome sequence of a clinical isolate from New Zealand.</title>
        <authorList>
            <person name="Cree S.L."/>
            <person name="Slow S."/>
            <person name="Kennedy M.A."/>
            <person name="Murdoch D.R."/>
            <person name="Biggs P.J."/>
            <person name="Anderson T."/>
        </authorList>
    </citation>
    <scope>NUCLEOTIDE SEQUENCE [LARGE SCALE GENOMIC DNA]</scope>
    <source>
        <strain evidence="6 7">LA01-117</strain>
    </source>
</reference>
<proteinExistence type="predicted"/>
<dbReference type="InterPro" id="IPR016704">
    <property type="entry name" value="Conjugal_tfr_TrbD"/>
</dbReference>
<evidence type="ECO:0000256" key="5">
    <source>
        <dbReference type="SAM" id="Phobius"/>
    </source>
</evidence>
<protein>
    <submittedName>
        <fullName evidence="6">Conjugal transfer protein TrbD</fullName>
    </submittedName>
</protein>
<comment type="subcellular location">
    <subcellularLocation>
        <location evidence="1">Membrane</location>
    </subcellularLocation>
</comment>
<dbReference type="EMBL" id="CP025491">
    <property type="protein sequence ID" value="AUH71137.1"/>
    <property type="molecule type" value="Genomic_DNA"/>
</dbReference>
<gene>
    <name evidence="6" type="ORF">CAB17_02975</name>
</gene>
<evidence type="ECO:0000256" key="2">
    <source>
        <dbReference type="ARBA" id="ARBA00022692"/>
    </source>
</evidence>
<evidence type="ECO:0000256" key="4">
    <source>
        <dbReference type="ARBA" id="ARBA00023136"/>
    </source>
</evidence>
<dbReference type="InterPro" id="IPR007792">
    <property type="entry name" value="T4SS_VirB3/TrbD/AvhB"/>
</dbReference>
<keyword evidence="4 5" id="KW-0472">Membrane</keyword>
<feature type="transmembrane region" description="Helical" evidence="5">
    <location>
        <begin position="25"/>
        <end position="55"/>
    </location>
</feature>
<keyword evidence="7" id="KW-1185">Reference proteome</keyword>
<evidence type="ECO:0000313" key="7">
    <source>
        <dbReference type="Proteomes" id="UP000234343"/>
    </source>
</evidence>
<sequence>MSLRTIPIRRCGNRPSLFMGGDRELVMFSGLLSAILIFAAQDWLAAFAGCVIWFLSLKGLRLMAKSDPYMRAIYLRQRRYQAYYSARSTPFKINKRGYQ</sequence>
<dbReference type="GO" id="GO:0016020">
    <property type="term" value="C:membrane"/>
    <property type="evidence" value="ECO:0007669"/>
    <property type="project" value="UniProtKB-SubCell"/>
</dbReference>
<keyword evidence="3 5" id="KW-1133">Transmembrane helix</keyword>
<dbReference type="Pfam" id="PF05101">
    <property type="entry name" value="VirB3"/>
    <property type="match status" value="1"/>
</dbReference>
<dbReference type="PIRSF" id="PIRSF017854">
    <property type="entry name" value="T4SS_TrbD"/>
    <property type="match status" value="1"/>
</dbReference>
<accession>A0A2H5FHV3</accession>
<dbReference type="RefSeq" id="WP_101898900.1">
    <property type="nucleotide sequence ID" value="NZ_CP025491.2"/>
</dbReference>
<dbReference type="Proteomes" id="UP000234343">
    <property type="component" value="Chromosome"/>
</dbReference>
<evidence type="ECO:0000256" key="3">
    <source>
        <dbReference type="ARBA" id="ARBA00022989"/>
    </source>
</evidence>